<accession>A0A6G1J6W6</accession>
<feature type="compositionally biased region" description="Basic and acidic residues" evidence="1">
    <location>
        <begin position="188"/>
        <end position="198"/>
    </location>
</feature>
<feature type="domain" description="DUF7785" evidence="2">
    <location>
        <begin position="481"/>
        <end position="578"/>
    </location>
</feature>
<feature type="region of interest" description="Disordered" evidence="1">
    <location>
        <begin position="1"/>
        <end position="41"/>
    </location>
</feature>
<feature type="compositionally biased region" description="Polar residues" evidence="1">
    <location>
        <begin position="732"/>
        <end position="746"/>
    </location>
</feature>
<feature type="region of interest" description="Disordered" evidence="1">
    <location>
        <begin position="779"/>
        <end position="807"/>
    </location>
</feature>
<evidence type="ECO:0000256" key="1">
    <source>
        <dbReference type="SAM" id="MobiDB-lite"/>
    </source>
</evidence>
<proteinExistence type="predicted"/>
<feature type="compositionally biased region" description="Polar residues" evidence="1">
    <location>
        <begin position="348"/>
        <end position="369"/>
    </location>
</feature>
<sequence>MAANGTLMPATLPPAPSSPSLAKRKRTDTDANLPNGASTAAPGKLVNGASYSLQTLLDDLLSVLKSYDTQPSILTRPITSSASRAASGEADSKRTKLTPPTGSTIASLIEAGAYDSLEALEKDVESATADILSSISSSSELSAAQSSLEDSRLQAKVLAFQKILKTLITREEARNTHISAKNETAEDTTEKDGSAHLEEEPESRTVLTLFGSAQGPKQLFSSLQQPHPISSSQPSILDSSAKITLPLRESSLPNIISTTEIYPVSDEGEEKRKENATIGKLFKAPANLPQLSPPKLAKPLTTKGSTVTFAPPELPKPSRKSSHSFANQNLSAGYWLGYGGVDMPKDPTSPTAKQKSRQRALSTGEAQQPPSELTLIAVKHAKEDALFRSAYSTFAPTRDNTSAIVPEETKSLVWWQKVGEKRFNEVFPIDPELLGLEDPAAESISEAVEDEDEVFREAAESFEPIEGGPLSEPEEKSDLDKGTDEVLQEISELLETLASHQRIRNSSLATNPRTPVIQNSSLASLAGSPSTPSSEEIDVYSMLKSQLTLMISQLPPYAVAKLNGDQLEELNISRTILVETKQVRGVLEEDQQTRAAKQPAAAVAAPPSLSRLTSGGSASHPHYTPSSTQYTRPSSTLQSGARPVPASTSYYPQQQSVHRSPSVHYSRTNSATTQGYQAPAASFTAPPRQSFPAAPTFSQQTPRASYGQANTGYFPQRPTQSSTYGGAAASQYYGSTPQTQSQNRYSQPAQNGFYQRSQNVAPMYGTTPSSHARTASPLKAAPAAPTPSYASRPTYGTPVSGGQLRSTYYPPNQYGNAAPHTPVAAVTPGFSTNAQQIMMSREQAQAAQQPQARLAAQNSFTRQGSGTPQPPPNGNGQYGGQPNGASMMT</sequence>
<feature type="compositionally biased region" description="Polar residues" evidence="1">
    <location>
        <begin position="696"/>
        <end position="724"/>
    </location>
</feature>
<feature type="region of interest" description="Disordered" evidence="1">
    <location>
        <begin position="78"/>
        <end position="101"/>
    </location>
</feature>
<feature type="region of interest" description="Disordered" evidence="1">
    <location>
        <begin position="175"/>
        <end position="202"/>
    </location>
</feature>
<feature type="domain" description="DUF7877" evidence="3">
    <location>
        <begin position="53"/>
        <end position="166"/>
    </location>
</feature>
<evidence type="ECO:0000259" key="3">
    <source>
        <dbReference type="Pfam" id="PF25289"/>
    </source>
</evidence>
<feature type="compositionally biased region" description="Polar residues" evidence="1">
    <location>
        <begin position="646"/>
        <end position="676"/>
    </location>
</feature>
<reference evidence="4" key="1">
    <citation type="journal article" date="2020" name="Stud. Mycol.">
        <title>101 Dothideomycetes genomes: a test case for predicting lifestyles and emergence of pathogens.</title>
        <authorList>
            <person name="Haridas S."/>
            <person name="Albert R."/>
            <person name="Binder M."/>
            <person name="Bloem J."/>
            <person name="Labutti K."/>
            <person name="Salamov A."/>
            <person name="Andreopoulos B."/>
            <person name="Baker S."/>
            <person name="Barry K."/>
            <person name="Bills G."/>
            <person name="Bluhm B."/>
            <person name="Cannon C."/>
            <person name="Castanera R."/>
            <person name="Culley D."/>
            <person name="Daum C."/>
            <person name="Ezra D."/>
            <person name="Gonzalez J."/>
            <person name="Henrissat B."/>
            <person name="Kuo A."/>
            <person name="Liang C."/>
            <person name="Lipzen A."/>
            <person name="Lutzoni F."/>
            <person name="Magnuson J."/>
            <person name="Mondo S."/>
            <person name="Nolan M."/>
            <person name="Ohm R."/>
            <person name="Pangilinan J."/>
            <person name="Park H.-J."/>
            <person name="Ramirez L."/>
            <person name="Alfaro M."/>
            <person name="Sun H."/>
            <person name="Tritt A."/>
            <person name="Yoshinaga Y."/>
            <person name="Zwiers L.-H."/>
            <person name="Turgeon B."/>
            <person name="Goodwin S."/>
            <person name="Spatafora J."/>
            <person name="Crous P."/>
            <person name="Grigoriev I."/>
        </authorList>
    </citation>
    <scope>NUCLEOTIDE SEQUENCE</scope>
    <source>
        <strain evidence="4">CBS 122367</strain>
    </source>
</reference>
<dbReference type="Pfam" id="PF25289">
    <property type="entry name" value="DUF7877"/>
    <property type="match status" value="1"/>
</dbReference>
<evidence type="ECO:0000313" key="5">
    <source>
        <dbReference type="Proteomes" id="UP000799291"/>
    </source>
</evidence>
<dbReference type="EMBL" id="MU005578">
    <property type="protein sequence ID" value="KAF2685933.1"/>
    <property type="molecule type" value="Genomic_DNA"/>
</dbReference>
<feature type="compositionally biased region" description="Low complexity" evidence="1">
    <location>
        <begin position="1"/>
        <end position="10"/>
    </location>
</feature>
<dbReference type="AlphaFoldDB" id="A0A6G1J6W6"/>
<name>A0A6G1J6W6_9PLEO</name>
<keyword evidence="5" id="KW-1185">Reference proteome</keyword>
<dbReference type="Proteomes" id="UP000799291">
    <property type="component" value="Unassembled WGS sequence"/>
</dbReference>
<feature type="region of interest" description="Disordered" evidence="1">
    <location>
        <begin position="341"/>
        <end position="369"/>
    </location>
</feature>
<dbReference type="InterPro" id="IPR056687">
    <property type="entry name" value="DUF7785"/>
</dbReference>
<feature type="compositionally biased region" description="Low complexity" evidence="1">
    <location>
        <begin position="843"/>
        <end position="867"/>
    </location>
</feature>
<organism evidence="4 5">
    <name type="scientific">Lentithecium fluviatile CBS 122367</name>
    <dbReference type="NCBI Taxonomy" id="1168545"/>
    <lineage>
        <taxon>Eukaryota</taxon>
        <taxon>Fungi</taxon>
        <taxon>Dikarya</taxon>
        <taxon>Ascomycota</taxon>
        <taxon>Pezizomycotina</taxon>
        <taxon>Dothideomycetes</taxon>
        <taxon>Pleosporomycetidae</taxon>
        <taxon>Pleosporales</taxon>
        <taxon>Massarineae</taxon>
        <taxon>Lentitheciaceae</taxon>
        <taxon>Lentithecium</taxon>
    </lineage>
</organism>
<feature type="compositionally biased region" description="Low complexity" evidence="1">
    <location>
        <begin position="780"/>
        <end position="794"/>
    </location>
</feature>
<gene>
    <name evidence="4" type="ORF">K458DRAFT_336842</name>
</gene>
<feature type="compositionally biased region" description="Low complexity" evidence="1">
    <location>
        <begin position="595"/>
        <end position="607"/>
    </location>
</feature>
<dbReference type="InterPro" id="IPR057199">
    <property type="entry name" value="DUF7877"/>
</dbReference>
<feature type="region of interest" description="Disordered" evidence="1">
    <location>
        <begin position="589"/>
        <end position="746"/>
    </location>
</feature>
<evidence type="ECO:0000259" key="2">
    <source>
        <dbReference type="Pfam" id="PF25009"/>
    </source>
</evidence>
<dbReference type="Pfam" id="PF25009">
    <property type="entry name" value="DUF7785"/>
    <property type="match status" value="1"/>
</dbReference>
<feature type="region of interest" description="Disordered" evidence="1">
    <location>
        <begin position="840"/>
        <end position="889"/>
    </location>
</feature>
<feature type="compositionally biased region" description="Basic and acidic residues" evidence="1">
    <location>
        <begin position="473"/>
        <end position="482"/>
    </location>
</feature>
<feature type="region of interest" description="Disordered" evidence="1">
    <location>
        <begin position="461"/>
        <end position="482"/>
    </location>
</feature>
<dbReference type="OrthoDB" id="5354458at2759"/>
<evidence type="ECO:0000313" key="4">
    <source>
        <dbReference type="EMBL" id="KAF2685933.1"/>
    </source>
</evidence>
<protein>
    <submittedName>
        <fullName evidence="4">Uncharacterized protein</fullName>
    </submittedName>
</protein>
<feature type="compositionally biased region" description="Polar residues" evidence="1">
    <location>
        <begin position="624"/>
        <end position="639"/>
    </location>
</feature>